<name>A0ABQ7INK3_9HELO</name>
<protein>
    <submittedName>
        <fullName evidence="2">Uncharacterized protein</fullName>
    </submittedName>
</protein>
<keyword evidence="3" id="KW-1185">Reference proteome</keyword>
<evidence type="ECO:0000313" key="2">
    <source>
        <dbReference type="EMBL" id="KAF7929406.1"/>
    </source>
</evidence>
<evidence type="ECO:0000256" key="1">
    <source>
        <dbReference type="SAM" id="MobiDB-lite"/>
    </source>
</evidence>
<organism evidence="2 3">
    <name type="scientific">Botrytis deweyae</name>
    <dbReference type="NCBI Taxonomy" id="2478750"/>
    <lineage>
        <taxon>Eukaryota</taxon>
        <taxon>Fungi</taxon>
        <taxon>Dikarya</taxon>
        <taxon>Ascomycota</taxon>
        <taxon>Pezizomycotina</taxon>
        <taxon>Leotiomycetes</taxon>
        <taxon>Helotiales</taxon>
        <taxon>Sclerotiniaceae</taxon>
        <taxon>Botrytis</taxon>
    </lineage>
</organism>
<feature type="region of interest" description="Disordered" evidence="1">
    <location>
        <begin position="110"/>
        <end position="136"/>
    </location>
</feature>
<comment type="caution">
    <text evidence="2">The sequence shown here is derived from an EMBL/GenBank/DDBJ whole genome shotgun (WGS) entry which is preliminary data.</text>
</comment>
<accession>A0ABQ7INK3</accession>
<gene>
    <name evidence="2" type="ORF">EAE98_005324</name>
</gene>
<evidence type="ECO:0000313" key="3">
    <source>
        <dbReference type="Proteomes" id="UP000783213"/>
    </source>
</evidence>
<dbReference type="Proteomes" id="UP000783213">
    <property type="component" value="Unassembled WGS sequence"/>
</dbReference>
<reference evidence="2 3" key="1">
    <citation type="journal article" date="2020" name="Genome Biol. Evol.">
        <title>Comparative genomics of Sclerotiniaceae.</title>
        <authorList>
            <person name="Valero Jimenez C.A."/>
            <person name="Steentjes M."/>
            <person name="Scholten O.E."/>
            <person name="Van Kan J.A.L."/>
        </authorList>
    </citation>
    <scope>NUCLEOTIDE SEQUENCE [LARGE SCALE GENOMIC DNA]</scope>
    <source>
        <strain evidence="2 3">B1</strain>
    </source>
</reference>
<dbReference type="RefSeq" id="XP_038810788.1">
    <property type="nucleotide sequence ID" value="XM_038952946.1"/>
</dbReference>
<feature type="compositionally biased region" description="Polar residues" evidence="1">
    <location>
        <begin position="112"/>
        <end position="124"/>
    </location>
</feature>
<dbReference type="GeneID" id="62232098"/>
<sequence>MCKELYMYHRSCGGDGTKPCICDKSCPYYEPYFASTCDYTWFRGDDLTKCKECPRRAMDDKRNKKGEIVPVAACHNCPGHETHMKGADLPKADPNHRSAILLRAMEMKNQSEHSTFPAKSSQAKPPSAKHPLKRRPEFAEYLGRVLAKKM</sequence>
<dbReference type="EMBL" id="RCSX01000010">
    <property type="protein sequence ID" value="KAF7929406.1"/>
    <property type="molecule type" value="Genomic_DNA"/>
</dbReference>
<proteinExistence type="predicted"/>